<dbReference type="Pfam" id="PF22799">
    <property type="entry name" value="PIR1-like_C"/>
    <property type="match status" value="1"/>
</dbReference>
<dbReference type="STRING" id="86259.A0A4Z1P7E0"/>
<evidence type="ECO:0000313" key="3">
    <source>
        <dbReference type="EMBL" id="TID23678.1"/>
    </source>
</evidence>
<dbReference type="PANTHER" id="PTHR39613">
    <property type="entry name" value="ANCHORED CELL WALL PROTEIN, PUTATIVE (AFU_ORTHOLOGUE AFUA_4G08960)-RELATED"/>
    <property type="match status" value="1"/>
</dbReference>
<dbReference type="InterPro" id="IPR054508">
    <property type="entry name" value="PIR1-like_C"/>
</dbReference>
<feature type="domain" description="Cell wall mannoprotein PIR1-like C-terminal" evidence="2">
    <location>
        <begin position="64"/>
        <end position="135"/>
    </location>
</feature>
<dbReference type="Proteomes" id="UP000298493">
    <property type="component" value="Unassembled WGS sequence"/>
</dbReference>
<feature type="region of interest" description="Disordered" evidence="1">
    <location>
        <begin position="396"/>
        <end position="417"/>
    </location>
</feature>
<accession>A0A4Z1P7E0</accession>
<feature type="region of interest" description="Disordered" evidence="1">
    <location>
        <begin position="290"/>
        <end position="327"/>
    </location>
</feature>
<evidence type="ECO:0000313" key="4">
    <source>
        <dbReference type="Proteomes" id="UP000298493"/>
    </source>
</evidence>
<evidence type="ECO:0000256" key="1">
    <source>
        <dbReference type="SAM" id="MobiDB-lite"/>
    </source>
</evidence>
<proteinExistence type="predicted"/>
<keyword evidence="4" id="KW-1185">Reference proteome</keyword>
<protein>
    <submittedName>
        <fullName evidence="3">Vacuolar protein-sorting protein bro1</fullName>
    </submittedName>
</protein>
<organism evidence="3 4">
    <name type="scientific">Venturia nashicola</name>
    <dbReference type="NCBI Taxonomy" id="86259"/>
    <lineage>
        <taxon>Eukaryota</taxon>
        <taxon>Fungi</taxon>
        <taxon>Dikarya</taxon>
        <taxon>Ascomycota</taxon>
        <taxon>Pezizomycotina</taxon>
        <taxon>Dothideomycetes</taxon>
        <taxon>Pleosporomycetidae</taxon>
        <taxon>Venturiales</taxon>
        <taxon>Venturiaceae</taxon>
        <taxon>Venturia</taxon>
    </lineage>
</organism>
<evidence type="ECO:0000259" key="2">
    <source>
        <dbReference type="Pfam" id="PF22799"/>
    </source>
</evidence>
<feature type="compositionally biased region" description="Pro residues" evidence="1">
    <location>
        <begin position="642"/>
        <end position="664"/>
    </location>
</feature>
<sequence length="710" mass="75849">MRYAVTSLAFGLGASAAVLKRNECSFEMKVHGGVDGSIGSFSDGQCRVGGHYPTTKFTLDQSTGTLRDDHGRGCIITAAPYQIQCDEGKAGTPGWTLKDGKLAHDSICDFAACPINDNNEWNIYKYTIPDQKKCVYVSIEGDCKPIPPPAPVSIPHPECPGKPDAPGCKKTSHTKPVTSTTTSCTTSTKIPPPPSSTPCPCEECPKKPDVPACKNTCYTASISIPPVPSPSPCPCDECAWGDEICYDSCFESPAPPKPTHSKEAPCPCEECHDEDKECLATCFAKPAPHKPTSTKDVTHTHTRTHTTTHHTEYTETTSHTTSHHTKTPSPSPVCCDDCGPSDTQCKATCYDKAKTVTVTTPKAVKPSCADCKSQDNECLFACTKATSVSTATATVTATATATTTSSSKHGKGDRKRSEQNKVACESCPHGDHDCKATCVTKEVVKEIDVCSSCTQPPVPTSTPSAVCCNECPKQDFECHKYCYTKTSYVPHSWTETHSSLKFKQTYLPSTFLTEKTKSFVVSKTKSYVISKTMTAVETETIHTYHKKPTAVPETYIEIHSTLKPFTSVGCKTCNHAVPTTSSSSTYVPPPPPPSPKAPCPCAECAHGDAECHKSCYDPPATSSSIPPPPPPPTSSPCTTTSPPHPLPPKPTFAPPPPPPLPPFVPPQPIQSLPCPCDKCADWDHACKSNCIPLPPSPLPPPAPVSMSPPV</sequence>
<comment type="caution">
    <text evidence="3">The sequence shown here is derived from an EMBL/GenBank/DDBJ whole genome shotgun (WGS) entry which is preliminary data.</text>
</comment>
<reference evidence="3 4" key="1">
    <citation type="submission" date="2019-04" db="EMBL/GenBank/DDBJ databases">
        <title>High contiguity whole genome sequence and gene annotation resource for two Venturia nashicola isolates.</title>
        <authorList>
            <person name="Prokchorchik M."/>
            <person name="Won K."/>
            <person name="Lee Y."/>
            <person name="Choi E.D."/>
            <person name="Segonzac C."/>
            <person name="Sohn K.H."/>
        </authorList>
    </citation>
    <scope>NUCLEOTIDE SEQUENCE [LARGE SCALE GENOMIC DNA]</scope>
    <source>
        <strain evidence="3 4">PRI2</strain>
    </source>
</reference>
<feature type="compositionally biased region" description="Pro residues" evidence="1">
    <location>
        <begin position="625"/>
        <end position="634"/>
    </location>
</feature>
<feature type="compositionally biased region" description="Low complexity" evidence="1">
    <location>
        <begin position="396"/>
        <end position="407"/>
    </location>
</feature>
<dbReference type="PANTHER" id="PTHR39613:SF1">
    <property type="entry name" value="ANCHORED CELL WALL PROTEIN, PUTATIVE (AFU_ORTHOLOGUE AFUA_4G08960)-RELATED"/>
    <property type="match status" value="1"/>
</dbReference>
<name>A0A4Z1P7E0_9PEZI</name>
<feature type="region of interest" description="Disordered" evidence="1">
    <location>
        <begin position="622"/>
        <end position="664"/>
    </location>
</feature>
<gene>
    <name evidence="3" type="ORF">E6O75_ATG03314</name>
</gene>
<dbReference type="AlphaFoldDB" id="A0A4Z1P7E0"/>
<dbReference type="EMBL" id="SNSC02000006">
    <property type="protein sequence ID" value="TID23678.1"/>
    <property type="molecule type" value="Genomic_DNA"/>
</dbReference>